<dbReference type="RefSeq" id="WP_068264026.1">
    <property type="nucleotide sequence ID" value="NZ_LWSK01000054.1"/>
</dbReference>
<dbReference type="OrthoDB" id="292050at2"/>
<evidence type="ECO:0000313" key="2">
    <source>
        <dbReference type="EMBL" id="KAA1259337.1"/>
    </source>
</evidence>
<evidence type="ECO:0000313" key="3">
    <source>
        <dbReference type="Proteomes" id="UP000322699"/>
    </source>
</evidence>
<sequence>MDNIGGLNYKVASDVTGFTQGMVLSRSELAATKREVRKSRSDYEVLEEKLNTVEKAYKSGAISTQELERTTKRLRSETKESKAAQADLAREMERGRATTRSVETATEKYTREVNDLSQQLRRGAISQTTYGRAVARQRNELLQSRAAMAANIPVLGRMQGMVGGMPPAYAAAAVGIAAATAGLYLFGRGVRHTIDRVAEQMAAIDQQAKMASRLGATLDGLSAIRLGASHVSGLENSAVDMGIQRMMRRTAEAAKGMGEAKSVFKQLNLDAAKLAKQRPMDVFKTLADEISKVKDRSEQMRLTFKLFDSEGVGLVSFLRQGSEGVEEFEEKVKALGISLNSIDAALIEQANDAVADAELAWDGLYNKLAVDVAPAITLVANELTTLISGSSSLESKGLFPGLSEEIIGHTSNLYDLFDAYRAFKNFDMMGVVDALSFNTSTENLEKLGKIRDEAEAKAAKQFMEDALARDDAETVRQIEADQKKQASFDKVAAREAIAAKENSDRLKLTAKEREQYDKDAQFRSEMRRAKQIEEQAIADNIEATEAKKLRTLIEQNAQLERQNRLADEAAKQAEKDNRKKDADDEKATSEIDNENLRIQAAGDRITQNNLTEHEKFLKRLQETQNLVDVGAINDKTAERERQAARGDYQKTLASQPRGGSTIRANSTEAYKEIARAYNQSQARNTAEKEALKYQKRQLELTERLIEVTEDMDRFISGV</sequence>
<feature type="region of interest" description="Disordered" evidence="1">
    <location>
        <begin position="72"/>
        <end position="102"/>
    </location>
</feature>
<protein>
    <submittedName>
        <fullName evidence="2">Uncharacterized protein</fullName>
    </submittedName>
</protein>
<keyword evidence="3" id="KW-1185">Reference proteome</keyword>
<dbReference type="EMBL" id="VRLW01000001">
    <property type="protein sequence ID" value="KAA1259337.1"/>
    <property type="molecule type" value="Genomic_DNA"/>
</dbReference>
<name>A0A5B1CDV0_9BACT</name>
<dbReference type="Proteomes" id="UP000322699">
    <property type="component" value="Unassembled WGS sequence"/>
</dbReference>
<reference evidence="2 3" key="1">
    <citation type="submission" date="2019-08" db="EMBL/GenBank/DDBJ databases">
        <title>Deep-cultivation of Planctomycetes and their phenomic and genomic characterization uncovers novel biology.</title>
        <authorList>
            <person name="Wiegand S."/>
            <person name="Jogler M."/>
            <person name="Boedeker C."/>
            <person name="Pinto D."/>
            <person name="Vollmers J."/>
            <person name="Rivas-Marin E."/>
            <person name="Kohn T."/>
            <person name="Peeters S.H."/>
            <person name="Heuer A."/>
            <person name="Rast P."/>
            <person name="Oberbeckmann S."/>
            <person name="Bunk B."/>
            <person name="Jeske O."/>
            <person name="Meyerdierks A."/>
            <person name="Storesund J.E."/>
            <person name="Kallscheuer N."/>
            <person name="Luecker S."/>
            <person name="Lage O.M."/>
            <person name="Pohl T."/>
            <person name="Merkel B.J."/>
            <person name="Hornburger P."/>
            <person name="Mueller R.-W."/>
            <person name="Bruemmer F."/>
            <person name="Labrenz M."/>
            <person name="Spormann A.M."/>
            <person name="Op Den Camp H."/>
            <person name="Overmann J."/>
            <person name="Amann R."/>
            <person name="Jetten M.S.M."/>
            <person name="Mascher T."/>
            <person name="Medema M.H."/>
            <person name="Devos D.P."/>
            <person name="Kaster A.-K."/>
            <person name="Ovreas L."/>
            <person name="Rohde M."/>
            <person name="Galperin M.Y."/>
            <person name="Jogler C."/>
        </authorList>
    </citation>
    <scope>NUCLEOTIDE SEQUENCE [LARGE SCALE GENOMIC DNA]</scope>
    <source>
        <strain evidence="2 3">LF1</strain>
    </source>
</reference>
<comment type="caution">
    <text evidence="2">The sequence shown here is derived from an EMBL/GenBank/DDBJ whole genome shotgun (WGS) entry which is preliminary data.</text>
</comment>
<gene>
    <name evidence="2" type="ORF">LF1_18690</name>
</gene>
<feature type="compositionally biased region" description="Basic and acidic residues" evidence="1">
    <location>
        <begin position="72"/>
        <end position="96"/>
    </location>
</feature>
<dbReference type="AlphaFoldDB" id="A0A5B1CDV0"/>
<proteinExistence type="predicted"/>
<organism evidence="2 3">
    <name type="scientific">Rubripirellula obstinata</name>
    <dbReference type="NCBI Taxonomy" id="406547"/>
    <lineage>
        <taxon>Bacteria</taxon>
        <taxon>Pseudomonadati</taxon>
        <taxon>Planctomycetota</taxon>
        <taxon>Planctomycetia</taxon>
        <taxon>Pirellulales</taxon>
        <taxon>Pirellulaceae</taxon>
        <taxon>Rubripirellula</taxon>
    </lineage>
</organism>
<feature type="compositionally biased region" description="Basic and acidic residues" evidence="1">
    <location>
        <begin position="564"/>
        <end position="589"/>
    </location>
</feature>
<accession>A0A5B1CDV0</accession>
<evidence type="ECO:0000256" key="1">
    <source>
        <dbReference type="SAM" id="MobiDB-lite"/>
    </source>
</evidence>
<feature type="region of interest" description="Disordered" evidence="1">
    <location>
        <begin position="564"/>
        <end position="595"/>
    </location>
</feature>